<keyword evidence="2" id="KW-1185">Reference proteome</keyword>
<proteinExistence type="predicted"/>
<dbReference type="EMBL" id="CP031320">
    <property type="protein sequence ID" value="AXK35693.1"/>
    <property type="molecule type" value="Genomic_DNA"/>
</dbReference>
<evidence type="ECO:0000313" key="2">
    <source>
        <dbReference type="Proteomes" id="UP000254425"/>
    </source>
</evidence>
<reference evidence="1 2" key="1">
    <citation type="submission" date="2018-07" db="EMBL/GenBank/DDBJ databases">
        <title>Draft genome of the type strain Streptomyces armeniacus ATCC 15676.</title>
        <authorList>
            <person name="Labana P."/>
            <person name="Gosse J.T."/>
            <person name="Boddy C.N."/>
        </authorList>
    </citation>
    <scope>NUCLEOTIDE SEQUENCE [LARGE SCALE GENOMIC DNA]</scope>
    <source>
        <strain evidence="1 2">ATCC 15676</strain>
    </source>
</reference>
<accession>A0A345XVM7</accession>
<sequence>MTAPIDRALAKARVERRPYGSADVERAEQRIKARIARRMWDGALSFDDQMQPARDAAVRAAERDSLPQRSFHRLLRVLCETVLGRDLHKLHTFLAQRLPEPEGALVLGCVLRLANREDSARFWWQFAAGAGDVAAACCLYLHHMALGEGREADLWHCQAGLEEHVRISTEHADGRDLLAGLRLLDVLRGDDPRFSPAATAVLAYVPAAIGFVDDMELPLPDPDFTDRIEELTAVL</sequence>
<dbReference type="KEGG" id="sarm:DVA86_26715"/>
<protein>
    <submittedName>
        <fullName evidence="1">Uncharacterized protein</fullName>
    </submittedName>
</protein>
<dbReference type="AlphaFoldDB" id="A0A345XVM7"/>
<dbReference type="Proteomes" id="UP000254425">
    <property type="component" value="Chromosome"/>
</dbReference>
<organism evidence="1 2">
    <name type="scientific">Streptomyces armeniacus</name>
    <dbReference type="NCBI Taxonomy" id="83291"/>
    <lineage>
        <taxon>Bacteria</taxon>
        <taxon>Bacillati</taxon>
        <taxon>Actinomycetota</taxon>
        <taxon>Actinomycetes</taxon>
        <taxon>Kitasatosporales</taxon>
        <taxon>Streptomycetaceae</taxon>
        <taxon>Streptomyces</taxon>
    </lineage>
</organism>
<name>A0A345XVM7_9ACTN</name>
<gene>
    <name evidence="1" type="ORF">DVA86_26715</name>
</gene>
<evidence type="ECO:0000313" key="1">
    <source>
        <dbReference type="EMBL" id="AXK35693.1"/>
    </source>
</evidence>
<dbReference type="RefSeq" id="WP_208882027.1">
    <property type="nucleotide sequence ID" value="NZ_CP031320.1"/>
</dbReference>